<keyword evidence="3" id="KW-1185">Reference proteome</keyword>
<sequence>MSKTNFNCPRINIDRLISNINYPSISINNLDRHKPAQTIKRTVTNVGCPNATYISRVHAPVGLEVKVFPNKIAFIEGLTRVSFKVLFDGKEASNGYNFGSVTWFDGRHSVRLSFAVNVE</sequence>
<dbReference type="EMBL" id="JAPFFL010000009">
    <property type="protein sequence ID" value="KAJ6703009.1"/>
    <property type="molecule type" value="Genomic_DNA"/>
</dbReference>
<dbReference type="Proteomes" id="UP001151529">
    <property type="component" value="Chromosome 3"/>
</dbReference>
<comment type="caution">
    <text evidence="2">The sequence shown here is derived from an EMBL/GenBank/DDBJ whole genome shotgun (WGS) entry which is preliminary data.</text>
</comment>
<feature type="domain" description="Subtilisin-like protease fibronectin type-III" evidence="1">
    <location>
        <begin position="19"/>
        <end position="116"/>
    </location>
</feature>
<dbReference type="Gene3D" id="2.60.40.2310">
    <property type="match status" value="1"/>
</dbReference>
<dbReference type="OrthoDB" id="10256524at2759"/>
<organism evidence="2 3">
    <name type="scientific">Salix viminalis</name>
    <name type="common">Common osier</name>
    <name type="synonym">Basket willow</name>
    <dbReference type="NCBI Taxonomy" id="40686"/>
    <lineage>
        <taxon>Eukaryota</taxon>
        <taxon>Viridiplantae</taxon>
        <taxon>Streptophyta</taxon>
        <taxon>Embryophyta</taxon>
        <taxon>Tracheophyta</taxon>
        <taxon>Spermatophyta</taxon>
        <taxon>Magnoliopsida</taxon>
        <taxon>eudicotyledons</taxon>
        <taxon>Gunneridae</taxon>
        <taxon>Pentapetalae</taxon>
        <taxon>rosids</taxon>
        <taxon>fabids</taxon>
        <taxon>Malpighiales</taxon>
        <taxon>Salicaceae</taxon>
        <taxon>Saliceae</taxon>
        <taxon>Salix</taxon>
    </lineage>
</organism>
<reference evidence="2" key="1">
    <citation type="submission" date="2022-11" db="EMBL/GenBank/DDBJ databases">
        <authorList>
            <person name="Hyden B.L."/>
            <person name="Feng K."/>
            <person name="Yates T."/>
            <person name="Jawdy S."/>
            <person name="Smart L.B."/>
            <person name="Muchero W."/>
        </authorList>
    </citation>
    <scope>NUCLEOTIDE SEQUENCE</scope>
    <source>
        <tissue evidence="2">Shoot tip</tissue>
    </source>
</reference>
<name>A0A9Q0T6D3_SALVM</name>
<evidence type="ECO:0000313" key="2">
    <source>
        <dbReference type="EMBL" id="KAJ6703009.1"/>
    </source>
</evidence>
<dbReference type="Pfam" id="PF17766">
    <property type="entry name" value="fn3_6"/>
    <property type="match status" value="1"/>
</dbReference>
<evidence type="ECO:0000313" key="3">
    <source>
        <dbReference type="Proteomes" id="UP001151529"/>
    </source>
</evidence>
<reference evidence="2" key="2">
    <citation type="journal article" date="2023" name="Int. J. Mol. Sci.">
        <title>De Novo Assembly and Annotation of 11 Diverse Shrub Willow (Salix) Genomes Reveals Novel Gene Organization in Sex-Linked Regions.</title>
        <authorList>
            <person name="Hyden B."/>
            <person name="Feng K."/>
            <person name="Yates T.B."/>
            <person name="Jawdy S."/>
            <person name="Cereghino C."/>
            <person name="Smart L.B."/>
            <person name="Muchero W."/>
        </authorList>
    </citation>
    <scope>NUCLEOTIDE SEQUENCE [LARGE SCALE GENOMIC DNA]</scope>
    <source>
        <tissue evidence="2">Shoot tip</tissue>
    </source>
</reference>
<protein>
    <submittedName>
        <fullName evidence="2">PEPTIDASE S8</fullName>
    </submittedName>
</protein>
<accession>A0A9Q0T6D3</accession>
<gene>
    <name evidence="2" type="ORF">OIU85_029021</name>
</gene>
<proteinExistence type="predicted"/>
<evidence type="ECO:0000259" key="1">
    <source>
        <dbReference type="Pfam" id="PF17766"/>
    </source>
</evidence>
<dbReference type="InterPro" id="IPR041469">
    <property type="entry name" value="Subtilisin-like_FN3"/>
</dbReference>
<dbReference type="AlphaFoldDB" id="A0A9Q0T6D3"/>